<dbReference type="REBASE" id="14625">
    <property type="entry name" value="S.MaqORF412P"/>
</dbReference>
<dbReference type="GO" id="GO:0003677">
    <property type="term" value="F:DNA binding"/>
    <property type="evidence" value="ECO:0007669"/>
    <property type="project" value="UniProtKB-KW"/>
</dbReference>
<dbReference type="eggNOG" id="COG0732">
    <property type="taxonomic scope" value="Bacteria"/>
</dbReference>
<proteinExistence type="inferred from homology"/>
<evidence type="ECO:0000256" key="1">
    <source>
        <dbReference type="ARBA" id="ARBA00010923"/>
    </source>
</evidence>
<sequence>MSFVEYPEYKGSGVQWLGEVPSNWKIGRLKHLLRIRGGQDYKSVESYVPTDFPVIGSGGQFTYATDYLYDGESVLLGRKGTIDKPLYVKGKFWTVDTMFYTEVLPGTNGRYAYYLATTIPFDLYSTNTALPSMSQFDLANHGLPLPPKCEQTQIARFLDHETAKIDALIREQERLIELLQEKRQAVISHAVTKGLDPDVPMKDSGVEWLGEVPAHWIVARIKNFARVESGHTPDKKKEEYWVDCDIPWVSLNDSKQLKKADYIADTSTKVNDLGIANSSARLLPAAAVVFTRDASIGLSAITTKPMAVSQHLIAWLCAGEKLVPEYLLLIFYAMESEFERYTFGATIKTIGMDDVRSLTAAFPPMEEQKQLVTWAFRKKETLQAGLDAAEKTILLLKERRSALISSAVTGKIDVRNWQPPADEGAFDEEVRAVGMEATA</sequence>
<evidence type="ECO:0000313" key="5">
    <source>
        <dbReference type="EMBL" id="ABM17517.1"/>
    </source>
</evidence>
<dbReference type="InterPro" id="IPR052021">
    <property type="entry name" value="Type-I_RS_S_subunit"/>
</dbReference>
<evidence type="ECO:0000259" key="4">
    <source>
        <dbReference type="Pfam" id="PF01420"/>
    </source>
</evidence>
<dbReference type="PANTHER" id="PTHR30408:SF12">
    <property type="entry name" value="TYPE I RESTRICTION ENZYME MJAVIII SPECIFICITY SUBUNIT"/>
    <property type="match status" value="1"/>
</dbReference>
<dbReference type="Gene3D" id="1.10.287.1120">
    <property type="entry name" value="Bipartite methylase S protein"/>
    <property type="match status" value="1"/>
</dbReference>
<evidence type="ECO:0000313" key="6">
    <source>
        <dbReference type="Proteomes" id="UP000000998"/>
    </source>
</evidence>
<evidence type="ECO:0000256" key="3">
    <source>
        <dbReference type="ARBA" id="ARBA00023125"/>
    </source>
</evidence>
<gene>
    <name evidence="5" type="ordered locus">Maqu_0414</name>
</gene>
<dbReference type="SUPFAM" id="SSF116734">
    <property type="entry name" value="DNA methylase specificity domain"/>
    <property type="match status" value="2"/>
</dbReference>
<dbReference type="GO" id="GO:0009307">
    <property type="term" value="P:DNA restriction-modification system"/>
    <property type="evidence" value="ECO:0007669"/>
    <property type="project" value="UniProtKB-KW"/>
</dbReference>
<dbReference type="Gene3D" id="3.90.220.20">
    <property type="entry name" value="DNA methylase specificity domains"/>
    <property type="match status" value="2"/>
</dbReference>
<dbReference type="RefSeq" id="WP_011783962.1">
    <property type="nucleotide sequence ID" value="NC_008740.1"/>
</dbReference>
<protein>
    <submittedName>
        <fullName evidence="5">Restriction modification system DNA specificity domain</fullName>
    </submittedName>
</protein>
<dbReference type="Proteomes" id="UP000000998">
    <property type="component" value="Chromosome"/>
</dbReference>
<dbReference type="AlphaFoldDB" id="A1TXP8"/>
<dbReference type="PANTHER" id="PTHR30408">
    <property type="entry name" value="TYPE-1 RESTRICTION ENZYME ECOKI SPECIFICITY PROTEIN"/>
    <property type="match status" value="1"/>
</dbReference>
<dbReference type="CDD" id="cd17248">
    <property type="entry name" value="RMtype1_S_AmiI-TRD2-CR2_like"/>
    <property type="match status" value="1"/>
</dbReference>
<name>A1TXP8_MARN8</name>
<dbReference type="Pfam" id="PF01420">
    <property type="entry name" value="Methylase_S"/>
    <property type="match status" value="2"/>
</dbReference>
<keyword evidence="3" id="KW-0238">DNA-binding</keyword>
<dbReference type="InterPro" id="IPR044946">
    <property type="entry name" value="Restrct_endonuc_typeI_TRD_sf"/>
</dbReference>
<dbReference type="CDD" id="cd17288">
    <property type="entry name" value="RMtype1_S_LlaAI06ORF1089P_TRD1-CR1_like"/>
    <property type="match status" value="1"/>
</dbReference>
<feature type="domain" description="Type I restriction modification DNA specificity" evidence="4">
    <location>
        <begin position="21"/>
        <end position="170"/>
    </location>
</feature>
<organism evidence="5 6">
    <name type="scientific">Marinobacter nauticus (strain ATCC 700491 / DSM 11845 / VT8)</name>
    <name type="common">Marinobacter aquaeolei</name>
    <dbReference type="NCBI Taxonomy" id="351348"/>
    <lineage>
        <taxon>Bacteria</taxon>
        <taxon>Pseudomonadati</taxon>
        <taxon>Pseudomonadota</taxon>
        <taxon>Gammaproteobacteria</taxon>
        <taxon>Pseudomonadales</taxon>
        <taxon>Marinobacteraceae</taxon>
        <taxon>Marinobacter</taxon>
    </lineage>
</organism>
<keyword evidence="2" id="KW-0680">Restriction system</keyword>
<dbReference type="KEGG" id="maq:Maqu_0414"/>
<comment type="similarity">
    <text evidence="1">Belongs to the type-I restriction system S methylase family.</text>
</comment>
<dbReference type="OrthoDB" id="9798929at2"/>
<evidence type="ECO:0000256" key="2">
    <source>
        <dbReference type="ARBA" id="ARBA00022747"/>
    </source>
</evidence>
<reference evidence="6" key="1">
    <citation type="journal article" date="2011" name="Appl. Environ. Microbiol.">
        <title>Genomic potential of Marinobacter aquaeolei, a biogeochemical 'opportunitroph'.</title>
        <authorList>
            <person name="Singer E."/>
            <person name="Webb E.A."/>
            <person name="Nelson W.C."/>
            <person name="Heidelberg J.F."/>
            <person name="Ivanova N."/>
            <person name="Pati A."/>
            <person name="Edwards K.J."/>
        </authorList>
    </citation>
    <scope>NUCLEOTIDE SEQUENCE [LARGE SCALE GENOMIC DNA]</scope>
    <source>
        <strain evidence="6">ATCC 700491 / DSM 11845 / VT8</strain>
    </source>
</reference>
<dbReference type="EMBL" id="CP000514">
    <property type="protein sequence ID" value="ABM17517.1"/>
    <property type="molecule type" value="Genomic_DNA"/>
</dbReference>
<dbReference type="InterPro" id="IPR000055">
    <property type="entry name" value="Restrct_endonuc_typeI_TRD"/>
</dbReference>
<dbReference type="STRING" id="351348.Maqu_0414"/>
<feature type="domain" description="Type I restriction modification DNA specificity" evidence="4">
    <location>
        <begin position="215"/>
        <end position="372"/>
    </location>
</feature>
<accession>A1TXP8</accession>
<dbReference type="HOGENOM" id="CLU_021095_1_2_6"/>